<keyword evidence="2" id="KW-0282">Flagellum</keyword>
<keyword evidence="2" id="KW-0966">Cell projection</keyword>
<dbReference type="Proteomes" id="UP000540506">
    <property type="component" value="Unassembled WGS sequence"/>
</dbReference>
<proteinExistence type="predicted"/>
<dbReference type="EMBL" id="JACHJV010000001">
    <property type="protein sequence ID" value="MBB4922147.1"/>
    <property type="molecule type" value="Genomic_DNA"/>
</dbReference>
<dbReference type="RefSeq" id="WP_184934368.1">
    <property type="nucleotide sequence ID" value="NZ_JACHJV010000001.1"/>
</dbReference>
<accession>A0A7W7QYH4</accession>
<sequence>MLNRKNRQIRTLQTRLDRVIEQRDEAIVGRDEAIQLSSRLAQKATAAAEHANRAAHAWGYVVKDANRAEALFGRAMAARRAESRRLHRIIDEQRRQLRYKEVELNSERERSRKLDQQLAILEAANRESDWRFGINAPTDQPLKAAS</sequence>
<evidence type="ECO:0000313" key="2">
    <source>
        <dbReference type="EMBL" id="MBB4922147.1"/>
    </source>
</evidence>
<organism evidence="2 3">
    <name type="scientific">Kitasatospora kifunensis</name>
    <name type="common">Streptomyces kifunensis</name>
    <dbReference type="NCBI Taxonomy" id="58351"/>
    <lineage>
        <taxon>Bacteria</taxon>
        <taxon>Bacillati</taxon>
        <taxon>Actinomycetota</taxon>
        <taxon>Actinomycetes</taxon>
        <taxon>Kitasatosporales</taxon>
        <taxon>Streptomycetaceae</taxon>
        <taxon>Kitasatospora</taxon>
    </lineage>
</organism>
<protein>
    <submittedName>
        <fullName evidence="2">Flagellar motility protein MotE (MotC chaperone)</fullName>
    </submittedName>
</protein>
<keyword evidence="3" id="KW-1185">Reference proteome</keyword>
<keyword evidence="1" id="KW-0175">Coiled coil</keyword>
<dbReference type="AlphaFoldDB" id="A0A7W7QYH4"/>
<reference evidence="2 3" key="1">
    <citation type="submission" date="2020-08" db="EMBL/GenBank/DDBJ databases">
        <title>Sequencing the genomes of 1000 actinobacteria strains.</title>
        <authorList>
            <person name="Klenk H.-P."/>
        </authorList>
    </citation>
    <scope>NUCLEOTIDE SEQUENCE [LARGE SCALE GENOMIC DNA]</scope>
    <source>
        <strain evidence="2 3">DSM 41654</strain>
    </source>
</reference>
<feature type="coiled-coil region" evidence="1">
    <location>
        <begin position="90"/>
        <end position="124"/>
    </location>
</feature>
<keyword evidence="2" id="KW-0969">Cilium</keyword>
<name>A0A7W7QYH4_KITKI</name>
<evidence type="ECO:0000256" key="1">
    <source>
        <dbReference type="SAM" id="Coils"/>
    </source>
</evidence>
<comment type="caution">
    <text evidence="2">The sequence shown here is derived from an EMBL/GenBank/DDBJ whole genome shotgun (WGS) entry which is preliminary data.</text>
</comment>
<gene>
    <name evidence="2" type="ORF">FHR34_001140</name>
</gene>
<evidence type="ECO:0000313" key="3">
    <source>
        <dbReference type="Proteomes" id="UP000540506"/>
    </source>
</evidence>